<evidence type="ECO:0000259" key="2">
    <source>
        <dbReference type="Pfam" id="PF01989"/>
    </source>
</evidence>
<dbReference type="Proteomes" id="UP000019140">
    <property type="component" value="Unassembled WGS sequence"/>
</dbReference>
<protein>
    <recommendedName>
        <fullName evidence="2">Phosphomevalonate dehydratase small subunit-like domain-containing protein</fullName>
    </recommendedName>
</protein>
<feature type="domain" description="Phosphomevalonate dehydratase small subunit-like" evidence="2">
    <location>
        <begin position="27"/>
        <end position="106"/>
    </location>
</feature>
<reference evidence="3 4" key="1">
    <citation type="journal article" date="2014" name="Nature">
        <title>An environmental bacterial taxon with a large and distinct metabolic repertoire.</title>
        <authorList>
            <person name="Wilson M.C."/>
            <person name="Mori T."/>
            <person name="Ruckert C."/>
            <person name="Uria A.R."/>
            <person name="Helf M.J."/>
            <person name="Takada K."/>
            <person name="Gernert C."/>
            <person name="Steffens U.A."/>
            <person name="Heycke N."/>
            <person name="Schmitt S."/>
            <person name="Rinke C."/>
            <person name="Helfrich E.J."/>
            <person name="Brachmann A.O."/>
            <person name="Gurgui C."/>
            <person name="Wakimoto T."/>
            <person name="Kracht M."/>
            <person name="Crusemann M."/>
            <person name="Hentschel U."/>
            <person name="Abe I."/>
            <person name="Matsunaga S."/>
            <person name="Kalinowski J."/>
            <person name="Takeyama H."/>
            <person name="Piel J."/>
        </authorList>
    </citation>
    <scope>NUCLEOTIDE SEQUENCE [LARGE SCALE GENOMIC DNA]</scope>
    <source>
        <strain evidence="4">TSY2</strain>
    </source>
</reference>
<dbReference type="GO" id="GO:0016829">
    <property type="term" value="F:lyase activity"/>
    <property type="evidence" value="ECO:0007669"/>
    <property type="project" value="UniProtKB-KW"/>
</dbReference>
<dbReference type="AlphaFoldDB" id="W4M4M7"/>
<accession>W4M4M7</accession>
<keyword evidence="4" id="KW-1185">Reference proteome</keyword>
<gene>
    <name evidence="3" type="ORF">ETSY2_24725</name>
</gene>
<evidence type="ECO:0000313" key="4">
    <source>
        <dbReference type="Proteomes" id="UP000019140"/>
    </source>
</evidence>
<proteinExistence type="predicted"/>
<dbReference type="HOGENOM" id="CLU_141583_2_0_7"/>
<comment type="caution">
    <text evidence="3">The sequence shown here is derived from an EMBL/GenBank/DDBJ whole genome shotgun (WGS) entry which is preliminary data.</text>
</comment>
<name>W4M4M7_9BACT</name>
<dbReference type="Gene3D" id="3.50.30.10">
    <property type="entry name" value="Phosphohistidine domain"/>
    <property type="match status" value="1"/>
</dbReference>
<dbReference type="Pfam" id="PF01989">
    <property type="entry name" value="AcnX_swivel_put"/>
    <property type="match status" value="1"/>
</dbReference>
<sequence>MNITEIRGHKGIGPAVRGRALVASDDFSTRYDLDRDRGVFSRPSHTLYGESYVGRILVLNAAKGGVASAWMLREMVQCEKAPLALLLNNANPVMAQGAAFANLPFVDRFETDITAVLQTGDELYVDPANGLVRIEKRPTA</sequence>
<keyword evidence="1" id="KW-0456">Lyase</keyword>
<evidence type="ECO:0000256" key="1">
    <source>
        <dbReference type="ARBA" id="ARBA00023239"/>
    </source>
</evidence>
<dbReference type="InterPro" id="IPR002840">
    <property type="entry name" value="PMDh-S-like_dom"/>
</dbReference>
<dbReference type="SUPFAM" id="SSF52016">
    <property type="entry name" value="LeuD/IlvD-like"/>
    <property type="match status" value="1"/>
</dbReference>
<dbReference type="EMBL" id="AZHX01001032">
    <property type="protein sequence ID" value="ETX05143.1"/>
    <property type="molecule type" value="Genomic_DNA"/>
</dbReference>
<evidence type="ECO:0000313" key="3">
    <source>
        <dbReference type="EMBL" id="ETX05143.1"/>
    </source>
</evidence>
<organism evidence="3 4">
    <name type="scientific">Candidatus Entotheonella gemina</name>
    <dbReference type="NCBI Taxonomy" id="1429439"/>
    <lineage>
        <taxon>Bacteria</taxon>
        <taxon>Pseudomonadati</taxon>
        <taxon>Nitrospinota/Tectimicrobiota group</taxon>
        <taxon>Candidatus Tectimicrobiota</taxon>
        <taxon>Candidatus Entotheonellia</taxon>
        <taxon>Candidatus Entotheonellales</taxon>
        <taxon>Candidatus Entotheonellaceae</taxon>
        <taxon>Candidatus Entotheonella</taxon>
    </lineage>
</organism>